<dbReference type="Gene3D" id="2.60.40.1470">
    <property type="entry name" value="ApaG domain"/>
    <property type="match status" value="2"/>
</dbReference>
<dbReference type="AlphaFoldDB" id="A0AAX4PGL3"/>
<feature type="domain" description="ApaG" evidence="2">
    <location>
        <begin position="384"/>
        <end position="530"/>
    </location>
</feature>
<dbReference type="Proteomes" id="UP001472866">
    <property type="component" value="Chromosome 11"/>
</dbReference>
<evidence type="ECO:0000259" key="2">
    <source>
        <dbReference type="PROSITE" id="PS51087"/>
    </source>
</evidence>
<dbReference type="PROSITE" id="PS51087">
    <property type="entry name" value="APAG"/>
    <property type="match status" value="2"/>
</dbReference>
<dbReference type="InterPro" id="IPR036767">
    <property type="entry name" value="ApaG_sf"/>
</dbReference>
<dbReference type="PANTHER" id="PTHR47191:SF2">
    <property type="entry name" value="OS05G0170800 PROTEIN"/>
    <property type="match status" value="1"/>
</dbReference>
<sequence length="553" mass="61065">MTAGVSMYRSILRRLAKLERAGEAELSFRTPVSHAVDVARRAEVTQATTSNHHVDALRATLPWLEGQEDGGGRGTFSVSRMRAIARDMFKKSAEEGSASKALDAYIVLIQQSRLQVCSTTVFHEPTSTRFEAWSSPIEDPFGGTGADKEHHHFAYRVRITNEGKKTVQILGRNLSAENASGESELSIPGYHPIYHGTPRLPLTPVISPGHVFDFASNTAISSPTGYCRISFAVEATGEEEGGRQQRQRQPEATEAGRRPKAFDDVKNMVTAMSAEMKSNPEVLEKVNEIMAGVPKEDLAAMVKVMGLPEGAGVTPDMMPDLIKSAAETMARMDAQEVEELTEAALENEERLADLVNLAEILPQTMKALRHEQMDVATLPDSHSECSTSGIRVKVKSRFLPNRSTPAVGQFFFTYDVSISNESEDKVVQVRDRHWIIRDSDGNANEVKGEGVVGEQPILRPGESFNYSSFTPLQTECISNLKSEHVGSMEGSFGVAYWNPRDGGASYDLETSKSMEIKINKFNLNAEGVREEETRRRKNSYTVHTVFKLIHGAW</sequence>
<feature type="compositionally biased region" description="Basic and acidic residues" evidence="1">
    <location>
        <begin position="240"/>
        <end position="259"/>
    </location>
</feature>
<reference evidence="3 4" key="1">
    <citation type="submission" date="2024-03" db="EMBL/GenBank/DDBJ databases">
        <title>Complete genome sequence of the green alga Chloropicon roscoffensis RCC1871.</title>
        <authorList>
            <person name="Lemieux C."/>
            <person name="Pombert J.-F."/>
            <person name="Otis C."/>
            <person name="Turmel M."/>
        </authorList>
    </citation>
    <scope>NUCLEOTIDE SEQUENCE [LARGE SCALE GENOMIC DNA]</scope>
    <source>
        <strain evidence="3 4">RCC1871</strain>
    </source>
</reference>
<dbReference type="InterPro" id="IPR007474">
    <property type="entry name" value="ApaG_domain"/>
</dbReference>
<feature type="region of interest" description="Disordered" evidence="1">
    <location>
        <begin position="236"/>
        <end position="259"/>
    </location>
</feature>
<name>A0AAX4PGL3_9CHLO</name>
<dbReference type="Pfam" id="PF04379">
    <property type="entry name" value="DUF525"/>
    <property type="match status" value="2"/>
</dbReference>
<evidence type="ECO:0000313" key="4">
    <source>
        <dbReference type="Proteomes" id="UP001472866"/>
    </source>
</evidence>
<dbReference type="PANTHER" id="PTHR47191">
    <property type="entry name" value="OS05G0170800 PROTEIN"/>
    <property type="match status" value="1"/>
</dbReference>
<keyword evidence="4" id="KW-1185">Reference proteome</keyword>
<dbReference type="SUPFAM" id="SSF110069">
    <property type="entry name" value="ApaG-like"/>
    <property type="match status" value="2"/>
</dbReference>
<dbReference type="InterPro" id="IPR050718">
    <property type="entry name" value="ApaG-like"/>
</dbReference>
<feature type="domain" description="ApaG" evidence="2">
    <location>
        <begin position="108"/>
        <end position="261"/>
    </location>
</feature>
<accession>A0AAX4PGL3</accession>
<protein>
    <submittedName>
        <fullName evidence="3">ApaG domain-containing protein</fullName>
    </submittedName>
</protein>
<organism evidence="3 4">
    <name type="scientific">Chloropicon roscoffensis</name>
    <dbReference type="NCBI Taxonomy" id="1461544"/>
    <lineage>
        <taxon>Eukaryota</taxon>
        <taxon>Viridiplantae</taxon>
        <taxon>Chlorophyta</taxon>
        <taxon>Chloropicophyceae</taxon>
        <taxon>Chloropicales</taxon>
        <taxon>Chloropicaceae</taxon>
        <taxon>Chloropicon</taxon>
    </lineage>
</organism>
<gene>
    <name evidence="3" type="ORF">HKI87_11g65880</name>
</gene>
<dbReference type="EMBL" id="CP151511">
    <property type="protein sequence ID" value="WZN65031.1"/>
    <property type="molecule type" value="Genomic_DNA"/>
</dbReference>
<evidence type="ECO:0000256" key="1">
    <source>
        <dbReference type="SAM" id="MobiDB-lite"/>
    </source>
</evidence>
<proteinExistence type="predicted"/>
<evidence type="ECO:0000313" key="3">
    <source>
        <dbReference type="EMBL" id="WZN65031.1"/>
    </source>
</evidence>